<gene>
    <name evidence="6" type="primary">LOC118477905</name>
</gene>
<keyword evidence="2" id="KW-0539">Nucleus</keyword>
<dbReference type="InterPro" id="IPR007889">
    <property type="entry name" value="HTH_Psq"/>
</dbReference>
<evidence type="ECO:0000313" key="6">
    <source>
        <dbReference type="RefSeq" id="XP_035826443.1"/>
    </source>
</evidence>
<dbReference type="SUPFAM" id="SSF46689">
    <property type="entry name" value="Homeodomain-like"/>
    <property type="match status" value="2"/>
</dbReference>
<dbReference type="SMART" id="SM00674">
    <property type="entry name" value="CENPB"/>
    <property type="match status" value="1"/>
</dbReference>
<dbReference type="PROSITE" id="PS51253">
    <property type="entry name" value="HTH_CENPB"/>
    <property type="match status" value="1"/>
</dbReference>
<dbReference type="InterPro" id="IPR050863">
    <property type="entry name" value="CenT-Element_Derived"/>
</dbReference>
<evidence type="ECO:0000256" key="2">
    <source>
        <dbReference type="ARBA" id="ARBA00023242"/>
    </source>
</evidence>
<feature type="compositionally biased region" description="Acidic residues" evidence="3">
    <location>
        <begin position="214"/>
        <end position="225"/>
    </location>
</feature>
<dbReference type="RefSeq" id="XP_035826443.1">
    <property type="nucleotide sequence ID" value="XM_035970550.1"/>
</dbReference>
<evidence type="ECO:0000259" key="4">
    <source>
        <dbReference type="PROSITE" id="PS51253"/>
    </source>
</evidence>
<keyword evidence="1" id="KW-0238">DNA-binding</keyword>
<evidence type="ECO:0000256" key="1">
    <source>
        <dbReference type="ARBA" id="ARBA00023125"/>
    </source>
</evidence>
<evidence type="ECO:0000256" key="3">
    <source>
        <dbReference type="SAM" id="MobiDB-lite"/>
    </source>
</evidence>
<accession>A0ABM1VVK1</accession>
<dbReference type="InterPro" id="IPR009057">
    <property type="entry name" value="Homeodomain-like_sf"/>
</dbReference>
<dbReference type="Gene3D" id="1.10.10.60">
    <property type="entry name" value="Homeodomain-like"/>
    <property type="match status" value="2"/>
</dbReference>
<dbReference type="Pfam" id="PF04218">
    <property type="entry name" value="CENP-B_N"/>
    <property type="match status" value="1"/>
</dbReference>
<dbReference type="GeneID" id="118477905"/>
<dbReference type="PANTHER" id="PTHR19303">
    <property type="entry name" value="TRANSPOSON"/>
    <property type="match status" value="1"/>
</dbReference>
<reference evidence="6" key="1">
    <citation type="submission" date="2025-08" db="UniProtKB">
        <authorList>
            <consortium name="RefSeq"/>
        </authorList>
    </citation>
    <scope>IDENTIFICATION</scope>
</reference>
<feature type="domain" description="HTH CENPB-type" evidence="4">
    <location>
        <begin position="63"/>
        <end position="134"/>
    </location>
</feature>
<dbReference type="PANTHER" id="PTHR19303:SF73">
    <property type="entry name" value="PROTEIN PDC2"/>
    <property type="match status" value="1"/>
</dbReference>
<dbReference type="InterPro" id="IPR006600">
    <property type="entry name" value="HTH_CenpB_DNA-bd_dom"/>
</dbReference>
<feature type="region of interest" description="Disordered" evidence="3">
    <location>
        <begin position="212"/>
        <end position="232"/>
    </location>
</feature>
<keyword evidence="5" id="KW-1185">Reference proteome</keyword>
<evidence type="ECO:0000313" key="5">
    <source>
        <dbReference type="Proteomes" id="UP000694888"/>
    </source>
</evidence>
<sequence length="295" mass="33201">MSTGKKETLTLQERMQVIKLGDEGNSTRAIAERFKVGKTQIQGILKRKTELTAEFEASAPLAKRRYVKATSNKPINDRLDEWYLDATRRGINITGPMLKEKALEFASHFGITTFSASNGWLQSFTKRNSLAVGKIKPTKCFNKVGFTQPTPDEGDIPDVQVRVPERFDELSNALFGVPFARLPEIDQDLATCDNNPVDWDRPATDLLADLKTEDSEDDDEEDEKSETDSTINAVSTQKALSALRTLRLYLQQQKCLLPSLRPLAFIEEEIIVASRSATKQTTITNFFPKQSRRLL</sequence>
<proteinExistence type="predicted"/>
<dbReference type="Proteomes" id="UP000694888">
    <property type="component" value="Unplaced"/>
</dbReference>
<name>A0ABM1VVK1_APLCA</name>
<dbReference type="Pfam" id="PF03221">
    <property type="entry name" value="HTH_Tnp_Tc5"/>
    <property type="match status" value="1"/>
</dbReference>
<organism evidence="5 6">
    <name type="scientific">Aplysia californica</name>
    <name type="common">California sea hare</name>
    <dbReference type="NCBI Taxonomy" id="6500"/>
    <lineage>
        <taxon>Eukaryota</taxon>
        <taxon>Metazoa</taxon>
        <taxon>Spiralia</taxon>
        <taxon>Lophotrochozoa</taxon>
        <taxon>Mollusca</taxon>
        <taxon>Gastropoda</taxon>
        <taxon>Heterobranchia</taxon>
        <taxon>Euthyneura</taxon>
        <taxon>Tectipleura</taxon>
        <taxon>Aplysiida</taxon>
        <taxon>Aplysioidea</taxon>
        <taxon>Aplysiidae</taxon>
        <taxon>Aplysia</taxon>
    </lineage>
</organism>
<protein>
    <submittedName>
        <fullName evidence="6">Uncharacterized protein LOC118477905</fullName>
    </submittedName>
</protein>